<dbReference type="InterPro" id="IPR036412">
    <property type="entry name" value="HAD-like_sf"/>
</dbReference>
<dbReference type="NCBIfam" id="TIGR00099">
    <property type="entry name" value="Cof-subfamily"/>
    <property type="match status" value="1"/>
</dbReference>
<dbReference type="GO" id="GO:0000287">
    <property type="term" value="F:magnesium ion binding"/>
    <property type="evidence" value="ECO:0007669"/>
    <property type="project" value="TreeGrafter"/>
</dbReference>
<dbReference type="STRING" id="1423803.FD13_GL001150"/>
<dbReference type="InterPro" id="IPR023214">
    <property type="entry name" value="HAD_sf"/>
</dbReference>
<dbReference type="NCBIfam" id="TIGR01484">
    <property type="entry name" value="HAD-SF-IIB"/>
    <property type="match status" value="1"/>
</dbReference>
<dbReference type="GO" id="GO:0005829">
    <property type="term" value="C:cytosol"/>
    <property type="evidence" value="ECO:0007669"/>
    <property type="project" value="TreeGrafter"/>
</dbReference>
<dbReference type="GO" id="GO:0016791">
    <property type="term" value="F:phosphatase activity"/>
    <property type="evidence" value="ECO:0007669"/>
    <property type="project" value="UniProtKB-ARBA"/>
</dbReference>
<dbReference type="SFLD" id="SFLDG01144">
    <property type="entry name" value="C2.B.4:_PGP_Like"/>
    <property type="match status" value="1"/>
</dbReference>
<dbReference type="InterPro" id="IPR000150">
    <property type="entry name" value="Cof"/>
</dbReference>
<gene>
    <name evidence="1" type="ORF">FD13_GL001150</name>
</gene>
<dbReference type="PATRIC" id="fig|1423803.3.peg.1167"/>
<sequence length="273" mass="30224">MTIKLIAIDIDGTLLNNDHRITPETRATIQAALTADIKVVLCSGRPLTGVTPFLKELGISGDDQYAITFNGSMAQTITGKVLVQHALSYTDYIDLEAWARKQAVHFQVETPQRLYTANPDLSWETVVESHLVHLPIGVRTLDEMPTDLTMPTAMFIDEESVIDRVMTAIPQEFHDRFYVVRTSPKFIEVMNQHASKGKTLHELATRLRIRADEIMAIGDQGNDLPMIRYAGFGIAMGNASEPVKAAANHITLSNTENGVAAAIKQYALNYSKE</sequence>
<evidence type="ECO:0000313" key="2">
    <source>
        <dbReference type="Proteomes" id="UP000051589"/>
    </source>
</evidence>
<accession>A0A0R2DB57</accession>
<dbReference type="PANTHER" id="PTHR10000:SF8">
    <property type="entry name" value="HAD SUPERFAMILY HYDROLASE-LIKE, TYPE 3"/>
    <property type="match status" value="1"/>
</dbReference>
<keyword evidence="1" id="KW-0378">Hydrolase</keyword>
<dbReference type="Gene3D" id="3.40.50.1000">
    <property type="entry name" value="HAD superfamily/HAD-like"/>
    <property type="match status" value="1"/>
</dbReference>
<dbReference type="EMBL" id="AYZH01000027">
    <property type="protein sequence ID" value="KRN01296.1"/>
    <property type="molecule type" value="Genomic_DNA"/>
</dbReference>
<dbReference type="SFLD" id="SFLDG01140">
    <property type="entry name" value="C2.B:_Phosphomannomutase_and_P"/>
    <property type="match status" value="1"/>
</dbReference>
<reference evidence="1 2" key="1">
    <citation type="journal article" date="2015" name="Genome Announc.">
        <title>Expanding the biotechnology potential of lactobacilli through comparative genomics of 213 strains and associated genera.</title>
        <authorList>
            <person name="Sun Z."/>
            <person name="Harris H.M."/>
            <person name="McCann A."/>
            <person name="Guo C."/>
            <person name="Argimon S."/>
            <person name="Zhang W."/>
            <person name="Yang X."/>
            <person name="Jeffery I.B."/>
            <person name="Cooney J.C."/>
            <person name="Kagawa T.F."/>
            <person name="Liu W."/>
            <person name="Song Y."/>
            <person name="Salvetti E."/>
            <person name="Wrobel A."/>
            <person name="Rasinkangas P."/>
            <person name="Parkhill J."/>
            <person name="Rea M.C."/>
            <person name="O'Sullivan O."/>
            <person name="Ritari J."/>
            <person name="Douillard F.P."/>
            <person name="Paul Ross R."/>
            <person name="Yang R."/>
            <person name="Briner A.E."/>
            <person name="Felis G.E."/>
            <person name="de Vos W.M."/>
            <person name="Barrangou R."/>
            <person name="Klaenhammer T.R."/>
            <person name="Caufield P.W."/>
            <person name="Cui Y."/>
            <person name="Zhang H."/>
            <person name="O'Toole P.W."/>
        </authorList>
    </citation>
    <scope>NUCLEOTIDE SEQUENCE [LARGE SCALE GENOMIC DNA]</scope>
    <source>
        <strain evidence="1 2">DSM 21775</strain>
    </source>
</reference>
<dbReference type="RefSeq" id="WP_061777372.1">
    <property type="nucleotide sequence ID" value="NZ_AYZH01000027.1"/>
</dbReference>
<dbReference type="AlphaFoldDB" id="A0A0R2DB57"/>
<protein>
    <submittedName>
        <fullName evidence="1">HAD superfamily hydrolase</fullName>
    </submittedName>
</protein>
<comment type="caution">
    <text evidence="1">The sequence shown here is derived from an EMBL/GenBank/DDBJ whole genome shotgun (WGS) entry which is preliminary data.</text>
</comment>
<dbReference type="NCBIfam" id="NF007806">
    <property type="entry name" value="PRK10513.1"/>
    <property type="match status" value="1"/>
</dbReference>
<evidence type="ECO:0000313" key="1">
    <source>
        <dbReference type="EMBL" id="KRN01296.1"/>
    </source>
</evidence>
<dbReference type="OrthoDB" id="9790031at2"/>
<dbReference type="InterPro" id="IPR006379">
    <property type="entry name" value="HAD-SF_hydro_IIB"/>
</dbReference>
<organism evidence="1 2">
    <name type="scientific">Levilactobacillus senmaizukei DSM 21775 = NBRC 103853</name>
    <dbReference type="NCBI Taxonomy" id="1423803"/>
    <lineage>
        <taxon>Bacteria</taxon>
        <taxon>Bacillati</taxon>
        <taxon>Bacillota</taxon>
        <taxon>Bacilli</taxon>
        <taxon>Lactobacillales</taxon>
        <taxon>Lactobacillaceae</taxon>
        <taxon>Levilactobacillus</taxon>
    </lineage>
</organism>
<keyword evidence="2" id="KW-1185">Reference proteome</keyword>
<dbReference type="SFLD" id="SFLDS00003">
    <property type="entry name" value="Haloacid_Dehalogenase"/>
    <property type="match status" value="1"/>
</dbReference>
<dbReference type="SUPFAM" id="SSF56784">
    <property type="entry name" value="HAD-like"/>
    <property type="match status" value="1"/>
</dbReference>
<name>A0A0R2DB57_9LACO</name>
<dbReference type="Gene3D" id="3.30.1240.10">
    <property type="match status" value="1"/>
</dbReference>
<dbReference type="Proteomes" id="UP000051589">
    <property type="component" value="Unassembled WGS sequence"/>
</dbReference>
<dbReference type="PROSITE" id="PS01228">
    <property type="entry name" value="COF_1"/>
    <property type="match status" value="1"/>
</dbReference>
<dbReference type="CDD" id="cd07516">
    <property type="entry name" value="HAD_Pase"/>
    <property type="match status" value="1"/>
</dbReference>
<dbReference type="PROSITE" id="PS01229">
    <property type="entry name" value="COF_2"/>
    <property type="match status" value="1"/>
</dbReference>
<proteinExistence type="predicted"/>
<dbReference type="Pfam" id="PF08282">
    <property type="entry name" value="Hydrolase_3"/>
    <property type="match status" value="1"/>
</dbReference>
<dbReference type="PANTHER" id="PTHR10000">
    <property type="entry name" value="PHOSPHOSERINE PHOSPHATASE"/>
    <property type="match status" value="1"/>
</dbReference>